<keyword evidence="1" id="KW-1133">Transmembrane helix</keyword>
<feature type="transmembrane region" description="Helical" evidence="1">
    <location>
        <begin position="43"/>
        <end position="62"/>
    </location>
</feature>
<protein>
    <submittedName>
        <fullName evidence="2">Uncharacterized protein</fullName>
    </submittedName>
</protein>
<gene>
    <name evidence="2" type="ORF">BST99_09650</name>
</gene>
<evidence type="ECO:0000256" key="1">
    <source>
        <dbReference type="SAM" id="Phobius"/>
    </source>
</evidence>
<dbReference type="AlphaFoldDB" id="A0A2S7T8H6"/>
<sequence length="105" mass="12584">MNRVNPPQSIKTGIIKMRKVLVVFSILQILYFFFSFSSLNTDFINILWSIMLLSFYAYYLFFIWNMPLDKADKWTETILACIFGILAMWMFIQFNDISKRKNQKT</sequence>
<accession>A0A2S7T8H6</accession>
<dbReference type="EMBL" id="MQVX01000001">
    <property type="protein sequence ID" value="PQJ15954.1"/>
    <property type="molecule type" value="Genomic_DNA"/>
</dbReference>
<keyword evidence="1" id="KW-0472">Membrane</keyword>
<keyword evidence="1" id="KW-0812">Transmembrane</keyword>
<dbReference type="RefSeq" id="WP_105001622.1">
    <property type="nucleotide sequence ID" value="NZ_MQVX01000001.1"/>
</dbReference>
<feature type="transmembrane region" description="Helical" evidence="1">
    <location>
        <begin position="20"/>
        <end position="37"/>
    </location>
</feature>
<dbReference type="Proteomes" id="UP000239366">
    <property type="component" value="Unassembled WGS sequence"/>
</dbReference>
<name>A0A2S7T8H6_9FLAO</name>
<keyword evidence="3" id="KW-1185">Reference proteome</keyword>
<evidence type="ECO:0000313" key="2">
    <source>
        <dbReference type="EMBL" id="PQJ15954.1"/>
    </source>
</evidence>
<organism evidence="2 3">
    <name type="scientific">Aureicoccus marinus</name>
    <dbReference type="NCBI Taxonomy" id="754435"/>
    <lineage>
        <taxon>Bacteria</taxon>
        <taxon>Pseudomonadati</taxon>
        <taxon>Bacteroidota</taxon>
        <taxon>Flavobacteriia</taxon>
        <taxon>Flavobacteriales</taxon>
        <taxon>Flavobacteriaceae</taxon>
        <taxon>Aureicoccus</taxon>
    </lineage>
</organism>
<reference evidence="3" key="1">
    <citation type="submission" date="2016-11" db="EMBL/GenBank/DDBJ databases">
        <title>Trade-off between light-utilization and light-protection in marine flavobacteria.</title>
        <authorList>
            <person name="Kumagai Y."/>
            <person name="Yoshizawa S."/>
            <person name="Kogure K."/>
        </authorList>
    </citation>
    <scope>NUCLEOTIDE SEQUENCE [LARGE SCALE GENOMIC DNA]</scope>
    <source>
        <strain evidence="3">SG-18</strain>
    </source>
</reference>
<feature type="transmembrane region" description="Helical" evidence="1">
    <location>
        <begin position="74"/>
        <end position="92"/>
    </location>
</feature>
<evidence type="ECO:0000313" key="3">
    <source>
        <dbReference type="Proteomes" id="UP000239366"/>
    </source>
</evidence>
<proteinExistence type="predicted"/>
<comment type="caution">
    <text evidence="2">The sequence shown here is derived from an EMBL/GenBank/DDBJ whole genome shotgun (WGS) entry which is preliminary data.</text>
</comment>